<name>A0A1D7W6L8_BREAU</name>
<dbReference type="OrthoDB" id="5148286at2"/>
<sequence length="152" mass="15841">MTGHDFPADPEIDSILAERLGGLGAKSTVFGAGGYGAKWSAKRLKTETAQEVIEVAPAEQRRILAELAAGTSSAAGSFDRLDSRDDAVVTLRGVVGSGVGSLNPAYVIIIVDVLTSTIGIAAHAKEGLIKQRTAQKAVAKVRSSLGLQRDQR</sequence>
<evidence type="ECO:0000313" key="1">
    <source>
        <dbReference type="EMBL" id="AOP54622.1"/>
    </source>
</evidence>
<dbReference type="KEGG" id="blin:BLSMQ_2916"/>
<protein>
    <submittedName>
        <fullName evidence="1">Uncharacterized protein</fullName>
    </submittedName>
</protein>
<dbReference type="RefSeq" id="WP_069600657.1">
    <property type="nucleotide sequence ID" value="NZ_CP017150.1"/>
</dbReference>
<organism evidence="1 2">
    <name type="scientific">Brevibacterium aurantiacum</name>
    <dbReference type="NCBI Taxonomy" id="273384"/>
    <lineage>
        <taxon>Bacteria</taxon>
        <taxon>Bacillati</taxon>
        <taxon>Actinomycetota</taxon>
        <taxon>Actinomycetes</taxon>
        <taxon>Micrococcales</taxon>
        <taxon>Brevibacteriaceae</taxon>
        <taxon>Brevibacterium</taxon>
    </lineage>
</organism>
<reference evidence="2" key="1">
    <citation type="submission" date="2016-09" db="EMBL/GenBank/DDBJ databases">
        <title>Complete Genome Sequence of Brevibacterium linens SMQ-1335.</title>
        <authorList>
            <person name="de Melo A.G."/>
            <person name="Labrie S.J."/>
            <person name="Dumaresq J."/>
            <person name="Roberts R.J."/>
            <person name="Tremblay D.M."/>
            <person name="Moineau S."/>
        </authorList>
    </citation>
    <scope>NUCLEOTIDE SEQUENCE [LARGE SCALE GENOMIC DNA]</scope>
    <source>
        <strain evidence="2">SMQ-1335</strain>
    </source>
</reference>
<dbReference type="Proteomes" id="UP000094793">
    <property type="component" value="Chromosome"/>
</dbReference>
<proteinExistence type="predicted"/>
<accession>A0A1D7W6L8</accession>
<evidence type="ECO:0000313" key="2">
    <source>
        <dbReference type="Proteomes" id="UP000094793"/>
    </source>
</evidence>
<gene>
    <name evidence="1" type="ORF">BLSMQ_2916</name>
</gene>
<dbReference type="EMBL" id="CP017150">
    <property type="protein sequence ID" value="AOP54622.1"/>
    <property type="molecule type" value="Genomic_DNA"/>
</dbReference>
<dbReference type="AlphaFoldDB" id="A0A1D7W6L8"/>